<keyword evidence="5 6" id="KW-0472">Membrane</keyword>
<dbReference type="HOGENOM" id="CLU_046841_1_1_9"/>
<dbReference type="RefSeq" id="WP_045922311.1">
    <property type="nucleotide sequence ID" value="NZ_JBHTHW010000004.1"/>
</dbReference>
<dbReference type="InterPro" id="IPR013525">
    <property type="entry name" value="ABC2_TM"/>
</dbReference>
<dbReference type="AlphaFoldDB" id="A0A0F4KXP1"/>
<feature type="transmembrane region" description="Helical" evidence="6">
    <location>
        <begin position="21"/>
        <end position="41"/>
    </location>
</feature>
<keyword evidence="3 6" id="KW-0812">Transmembrane</keyword>
<evidence type="ECO:0000259" key="7">
    <source>
        <dbReference type="Pfam" id="PF12698"/>
    </source>
</evidence>
<sequence>MNKLWTVTLQTYWHQVKSWSFLILILGPFFIIGCSALGGAISANSDADSQIAVISSNEQVRQNFIKNNDKYVDSKIKTVESAKKAVKKEKIDGYLVFGMQKNQVKAIYHGISSIDDELKPKVKSYLQVLQSQLNLQKAQLAPHQLKALQQQPQYSEILQKKQLGDKLAKMVSLIIVIMVVYMVLLSYSSITAQEIASEKGTKIMEIIFSSTTAAKYFLGKILGIFGVIITQLLIYIVGGWATYRWALHAKITASFMRDNQVIINKVLGNLLNVNLIFLILGVVIYTILAAFSGALVAKPEDSSKAAQSTMMISLIAFFLAFAFISHPEQILPQVLSYVPFFSSFMMPIRIINGQVGSLEVILSLVILIVSIIGLTIYISKIYQGVILQTDDTSFWKRLKRGLSYSRL</sequence>
<dbReference type="GO" id="GO:0005886">
    <property type="term" value="C:plasma membrane"/>
    <property type="evidence" value="ECO:0007669"/>
    <property type="project" value="UniProtKB-SubCell"/>
</dbReference>
<keyword evidence="2" id="KW-1003">Cell membrane</keyword>
<dbReference type="GO" id="GO:0140359">
    <property type="term" value="F:ABC-type transporter activity"/>
    <property type="evidence" value="ECO:0007669"/>
    <property type="project" value="InterPro"/>
</dbReference>
<dbReference type="PROSITE" id="PS51257">
    <property type="entry name" value="PROKAR_LIPOPROTEIN"/>
    <property type="match status" value="1"/>
</dbReference>
<feature type="transmembrane region" description="Helical" evidence="6">
    <location>
        <begin position="360"/>
        <end position="378"/>
    </location>
</feature>
<comment type="subcellular location">
    <subcellularLocation>
        <location evidence="1">Cell membrane</location>
        <topology evidence="1">Multi-pass membrane protein</topology>
    </subcellularLocation>
</comment>
<dbReference type="PANTHER" id="PTHR30294">
    <property type="entry name" value="MEMBRANE COMPONENT OF ABC TRANSPORTER YHHJ-RELATED"/>
    <property type="match status" value="1"/>
</dbReference>
<evidence type="ECO:0000256" key="4">
    <source>
        <dbReference type="ARBA" id="ARBA00022989"/>
    </source>
</evidence>
<dbReference type="Pfam" id="PF12698">
    <property type="entry name" value="ABC2_membrane_3"/>
    <property type="match status" value="1"/>
</dbReference>
<feature type="transmembrane region" description="Helical" evidence="6">
    <location>
        <begin position="170"/>
        <end position="192"/>
    </location>
</feature>
<feature type="domain" description="ABC-2 type transporter transmembrane" evidence="7">
    <location>
        <begin position="19"/>
        <end position="376"/>
    </location>
</feature>
<dbReference type="STRING" id="1218508.JG29_04280"/>
<proteinExistence type="predicted"/>
<dbReference type="PATRIC" id="fig|1218508.4.peg.436"/>
<keyword evidence="4 6" id="KW-1133">Transmembrane helix</keyword>
<evidence type="ECO:0000256" key="1">
    <source>
        <dbReference type="ARBA" id="ARBA00004651"/>
    </source>
</evidence>
<comment type="caution">
    <text evidence="8">The sequence shown here is derived from an EMBL/GenBank/DDBJ whole genome shotgun (WGS) entry which is preliminary data.</text>
</comment>
<evidence type="ECO:0000256" key="3">
    <source>
        <dbReference type="ARBA" id="ARBA00022692"/>
    </source>
</evidence>
<feature type="transmembrane region" description="Helical" evidence="6">
    <location>
        <begin position="275"/>
        <end position="296"/>
    </location>
</feature>
<feature type="transmembrane region" description="Helical" evidence="6">
    <location>
        <begin position="213"/>
        <end position="237"/>
    </location>
</feature>
<evidence type="ECO:0000313" key="9">
    <source>
        <dbReference type="Proteomes" id="UP000033695"/>
    </source>
</evidence>
<keyword evidence="9" id="KW-1185">Reference proteome</keyword>
<gene>
    <name evidence="8" type="ORF">JG29_04280</name>
</gene>
<reference evidence="8 9" key="1">
    <citation type="submission" date="2014-12" db="EMBL/GenBank/DDBJ databases">
        <title>Comparative genomics of the lactic acid bacteria isolated from the honey bee gut.</title>
        <authorList>
            <person name="Ellegaard K.M."/>
            <person name="Tamarit D."/>
            <person name="Javelind E."/>
            <person name="Olofsson T."/>
            <person name="Andersson S.G."/>
            <person name="Vasquez A."/>
        </authorList>
    </citation>
    <scope>NUCLEOTIDE SEQUENCE [LARGE SCALE GENOMIC DNA]</scope>
    <source>
        <strain evidence="8 9">Hon2</strain>
    </source>
</reference>
<evidence type="ECO:0000256" key="6">
    <source>
        <dbReference type="SAM" id="Phobius"/>
    </source>
</evidence>
<evidence type="ECO:0000256" key="5">
    <source>
        <dbReference type="ARBA" id="ARBA00023136"/>
    </source>
</evidence>
<dbReference type="PANTHER" id="PTHR30294:SF29">
    <property type="entry name" value="MULTIDRUG ABC TRANSPORTER PERMEASE YBHS-RELATED"/>
    <property type="match status" value="1"/>
</dbReference>
<dbReference type="EMBL" id="JXBZ01000002">
    <property type="protein sequence ID" value="KJY51377.1"/>
    <property type="molecule type" value="Genomic_DNA"/>
</dbReference>
<evidence type="ECO:0000256" key="2">
    <source>
        <dbReference type="ARBA" id="ARBA00022475"/>
    </source>
</evidence>
<evidence type="ECO:0000313" key="8">
    <source>
        <dbReference type="EMBL" id="KJY51377.1"/>
    </source>
</evidence>
<dbReference type="InterPro" id="IPR051449">
    <property type="entry name" value="ABC-2_transporter_component"/>
</dbReference>
<name>A0A0F4KXP1_9LACO</name>
<feature type="transmembrane region" description="Helical" evidence="6">
    <location>
        <begin position="330"/>
        <end position="348"/>
    </location>
</feature>
<accession>A0A0F4KXP1</accession>
<feature type="transmembrane region" description="Helical" evidence="6">
    <location>
        <begin position="308"/>
        <end position="324"/>
    </location>
</feature>
<protein>
    <recommendedName>
        <fullName evidence="7">ABC-2 type transporter transmembrane domain-containing protein</fullName>
    </recommendedName>
</protein>
<dbReference type="OrthoDB" id="9768837at2"/>
<organism evidence="8 9">
    <name type="scientific">Bombilactobacillus mellis</name>
    <dbReference type="NCBI Taxonomy" id="1218508"/>
    <lineage>
        <taxon>Bacteria</taxon>
        <taxon>Bacillati</taxon>
        <taxon>Bacillota</taxon>
        <taxon>Bacilli</taxon>
        <taxon>Lactobacillales</taxon>
        <taxon>Lactobacillaceae</taxon>
        <taxon>Bombilactobacillus</taxon>
    </lineage>
</organism>
<dbReference type="Proteomes" id="UP000033695">
    <property type="component" value="Unassembled WGS sequence"/>
</dbReference>